<sequence>MVQPFPKTHWDLTSRPKPFLSTQLVGMEAISRNQEASWGLQCRGRLTREANLMRQKSGDTGSLHYSDPFYNGPEGGTGWGILYPDDARYYEQNNDLFQRMSQNQERYTPGE</sequence>
<proteinExistence type="predicted"/>
<evidence type="ECO:0000313" key="2">
    <source>
        <dbReference type="Proteomes" id="UP000827872"/>
    </source>
</evidence>
<keyword evidence="2" id="KW-1185">Reference proteome</keyword>
<protein>
    <submittedName>
        <fullName evidence="1">Uncharacterized protein</fullName>
    </submittedName>
</protein>
<organism evidence="1 2">
    <name type="scientific">Sphaerodactylus townsendi</name>
    <dbReference type="NCBI Taxonomy" id="933632"/>
    <lineage>
        <taxon>Eukaryota</taxon>
        <taxon>Metazoa</taxon>
        <taxon>Chordata</taxon>
        <taxon>Craniata</taxon>
        <taxon>Vertebrata</taxon>
        <taxon>Euteleostomi</taxon>
        <taxon>Lepidosauria</taxon>
        <taxon>Squamata</taxon>
        <taxon>Bifurcata</taxon>
        <taxon>Gekkota</taxon>
        <taxon>Sphaerodactylidae</taxon>
        <taxon>Sphaerodactylus</taxon>
    </lineage>
</organism>
<comment type="caution">
    <text evidence="1">The sequence shown here is derived from an EMBL/GenBank/DDBJ whole genome shotgun (WGS) entry which is preliminary data.</text>
</comment>
<dbReference type="Proteomes" id="UP000827872">
    <property type="component" value="Linkage Group LG02"/>
</dbReference>
<gene>
    <name evidence="1" type="ORF">K3G42_033384</name>
</gene>
<dbReference type="EMBL" id="CM037615">
    <property type="protein sequence ID" value="KAH8015147.1"/>
    <property type="molecule type" value="Genomic_DNA"/>
</dbReference>
<reference evidence="1" key="1">
    <citation type="submission" date="2021-08" db="EMBL/GenBank/DDBJ databases">
        <title>The first chromosome-level gecko genome reveals the dynamic sex chromosomes of Neotropical dwarf geckos (Sphaerodactylidae: Sphaerodactylus).</title>
        <authorList>
            <person name="Pinto B.J."/>
            <person name="Keating S.E."/>
            <person name="Gamble T."/>
        </authorList>
    </citation>
    <scope>NUCLEOTIDE SEQUENCE</scope>
    <source>
        <strain evidence="1">TG3544</strain>
    </source>
</reference>
<accession>A0ACB8G7M2</accession>
<evidence type="ECO:0000313" key="1">
    <source>
        <dbReference type="EMBL" id="KAH8015147.1"/>
    </source>
</evidence>
<name>A0ACB8G7M2_9SAUR</name>